<evidence type="ECO:0000256" key="1">
    <source>
        <dbReference type="SAM" id="MobiDB-lite"/>
    </source>
</evidence>
<dbReference type="Proteomes" id="UP000054359">
    <property type="component" value="Unassembled WGS sequence"/>
</dbReference>
<proteinExistence type="predicted"/>
<feature type="region of interest" description="Disordered" evidence="1">
    <location>
        <begin position="212"/>
        <end position="239"/>
    </location>
</feature>
<organism evidence="2 3">
    <name type="scientific">Stegodyphus mimosarum</name>
    <name type="common">African social velvet spider</name>
    <dbReference type="NCBI Taxonomy" id="407821"/>
    <lineage>
        <taxon>Eukaryota</taxon>
        <taxon>Metazoa</taxon>
        <taxon>Ecdysozoa</taxon>
        <taxon>Arthropoda</taxon>
        <taxon>Chelicerata</taxon>
        <taxon>Arachnida</taxon>
        <taxon>Araneae</taxon>
        <taxon>Araneomorphae</taxon>
        <taxon>Entelegynae</taxon>
        <taxon>Eresoidea</taxon>
        <taxon>Eresidae</taxon>
        <taxon>Stegodyphus</taxon>
    </lineage>
</organism>
<reference evidence="2 3" key="1">
    <citation type="submission" date="2013-11" db="EMBL/GenBank/DDBJ databases">
        <title>Genome sequencing of Stegodyphus mimosarum.</title>
        <authorList>
            <person name="Bechsgaard J."/>
        </authorList>
    </citation>
    <scope>NUCLEOTIDE SEQUENCE [LARGE SCALE GENOMIC DNA]</scope>
</reference>
<protein>
    <submittedName>
        <fullName evidence="2">Uncharacterized protein</fullName>
    </submittedName>
</protein>
<feature type="compositionally biased region" description="Polar residues" evidence="1">
    <location>
        <begin position="227"/>
        <end position="239"/>
    </location>
</feature>
<dbReference type="AlphaFoldDB" id="A0A087UUV9"/>
<accession>A0A087UUV9</accession>
<dbReference type="EMBL" id="KK121761">
    <property type="protein sequence ID" value="KFM81148.1"/>
    <property type="molecule type" value="Genomic_DNA"/>
</dbReference>
<evidence type="ECO:0000313" key="2">
    <source>
        <dbReference type="EMBL" id="KFM81148.1"/>
    </source>
</evidence>
<feature type="region of interest" description="Disordered" evidence="1">
    <location>
        <begin position="308"/>
        <end position="330"/>
    </location>
</feature>
<sequence length="386" mass="43905">MFEVSQKKRKKNINDVSDYIGNKCRIASGNGNAVNEENIENDTSFKVLNEQQNYKKFDVLQNHCDLSILAEMPAIQENVRQSILAENSSEIQGNVKKKGNLSNVNESFRGKSLKFPHKSIKANKKRTASYTPNSGHNFHYSANQQHFKSHCRDSTMLQIRSSDSSSHKSDLTDCSDSSDLKFRKNFKESHFLSKKSEKSDFDRNVQNSATLNNFKSFSKKKPEKTAIQESSENNKSLNSPICSNDLVNEGLGAVLDVINKKQGECSVKSSKGKEKVNVNNPEFENKNKQQTMRSEEAEIKTSVFGRNKKTSMKSKEIRNQIESESNNARQYQKNEGILEKQQKNIKQNFKNCMHGEERQKDYSMAGSELHFTKSAANKSDKIKNDK</sequence>
<evidence type="ECO:0000313" key="3">
    <source>
        <dbReference type="Proteomes" id="UP000054359"/>
    </source>
</evidence>
<feature type="non-terminal residue" evidence="2">
    <location>
        <position position="386"/>
    </location>
</feature>
<keyword evidence="3" id="KW-1185">Reference proteome</keyword>
<gene>
    <name evidence="2" type="ORF">X975_18146</name>
</gene>
<name>A0A087UUV9_STEMI</name>
<feature type="region of interest" description="Disordered" evidence="1">
    <location>
        <begin position="356"/>
        <end position="386"/>
    </location>
</feature>